<protein>
    <submittedName>
        <fullName evidence="7">Efflux RND transporter periplasmic adaptor subunit</fullName>
    </submittedName>
    <submittedName>
        <fullName evidence="6">Multidrug efflux pump subunit AcrA (Membrane-fusion protein)</fullName>
    </submittedName>
</protein>
<dbReference type="InterPro" id="IPR058637">
    <property type="entry name" value="YknX-like_C"/>
</dbReference>
<dbReference type="FunFam" id="2.40.30.170:FF:000010">
    <property type="entry name" value="Efflux RND transporter periplasmic adaptor subunit"/>
    <property type="match status" value="1"/>
</dbReference>
<evidence type="ECO:0000259" key="3">
    <source>
        <dbReference type="Pfam" id="PF25917"/>
    </source>
</evidence>
<proteinExistence type="inferred from homology"/>
<dbReference type="KEGG" id="trc:DYE49_09850"/>
<dbReference type="Gene3D" id="2.40.420.20">
    <property type="match status" value="1"/>
</dbReference>
<reference evidence="7 9" key="1">
    <citation type="submission" date="2018-08" db="EMBL/GenBank/DDBJ databases">
        <title>The first complete genome of Treponema rectale (CHPAT), a commensal spirochete of the bovine rectum.</title>
        <authorList>
            <person name="Staton G.J."/>
            <person name="Clegg S.R."/>
            <person name="Carter S.D."/>
            <person name="Radford A.D."/>
            <person name="Darby A."/>
            <person name="Hall N."/>
            <person name="Birtles R.J."/>
            <person name="Evans N.J."/>
        </authorList>
    </citation>
    <scope>NUCLEOTIDE SEQUENCE [LARGE SCALE GENOMIC DNA]</scope>
    <source>
        <strain evidence="7 9">CHPA</strain>
    </source>
</reference>
<feature type="domain" description="CusB-like beta-barrel" evidence="4">
    <location>
        <begin position="158"/>
        <end position="231"/>
    </location>
</feature>
<dbReference type="PANTHER" id="PTHR30469">
    <property type="entry name" value="MULTIDRUG RESISTANCE PROTEIN MDTA"/>
    <property type="match status" value="1"/>
</dbReference>
<dbReference type="EMBL" id="CP031517">
    <property type="protein sequence ID" value="QOS40734.1"/>
    <property type="molecule type" value="Genomic_DNA"/>
</dbReference>
<reference evidence="6 8" key="2">
    <citation type="submission" date="2020-08" db="EMBL/GenBank/DDBJ databases">
        <title>Genomic Encyclopedia of Type Strains, Phase IV (KMG-IV): sequencing the most valuable type-strain genomes for metagenomic binning, comparative biology and taxonomic classification.</title>
        <authorList>
            <person name="Goeker M."/>
        </authorList>
    </citation>
    <scope>NUCLEOTIDE SEQUENCE [LARGE SCALE GENOMIC DNA]</scope>
    <source>
        <strain evidence="6 8">DSM 103679</strain>
    </source>
</reference>
<dbReference type="Gene3D" id="2.40.30.170">
    <property type="match status" value="1"/>
</dbReference>
<dbReference type="Pfam" id="PF25954">
    <property type="entry name" value="Beta-barrel_RND_2"/>
    <property type="match status" value="1"/>
</dbReference>
<feature type="domain" description="YknX-like C-terminal permuted SH3-like" evidence="5">
    <location>
        <begin position="239"/>
        <end position="305"/>
    </location>
</feature>
<sequence length="323" mass="34111">MKGIKLTKPFLVGACTILAAVILITYAATAKSDGSVMGMGNGRGGAQTLISVKTQLLEKQTLHDYVIANGEVEAQNSVSVYPDTAGKIISTKVMLGTSVKKGDVIASIDPTSPGSYYKESPVYAPINGSIISSPLKNGTTVNTSTAIAVIGDIASLQITASIPERYVAVLKPGLKADITVEAYPGVTFTATVQYVSPVVDAASRTKEIILTFDKADSRINAGMFAKVKLYTQDYSNYAVMPSDSLVQNNGEYFAYVVKEDDTVEKRTVTLGSSVDGVVQITSGVEAGETVVIQGQTSLSDGAKIRDVNKKKTETSDEGQKQNK</sequence>
<evidence type="ECO:0000313" key="6">
    <source>
        <dbReference type="EMBL" id="MBB5219384.1"/>
    </source>
</evidence>
<comment type="similarity">
    <text evidence="1">Belongs to the membrane fusion protein (MFP) (TC 8.A.1) family.</text>
</comment>
<keyword evidence="8" id="KW-1185">Reference proteome</keyword>
<feature type="domain" description="Multidrug resistance protein MdtA-like barrel-sandwich hybrid" evidence="3">
    <location>
        <begin position="76"/>
        <end position="149"/>
    </location>
</feature>
<dbReference type="SUPFAM" id="SSF111369">
    <property type="entry name" value="HlyD-like secretion proteins"/>
    <property type="match status" value="1"/>
</dbReference>
<dbReference type="InterPro" id="IPR058792">
    <property type="entry name" value="Beta-barrel_RND_2"/>
</dbReference>
<evidence type="ECO:0000256" key="1">
    <source>
        <dbReference type="ARBA" id="ARBA00009477"/>
    </source>
</evidence>
<dbReference type="Pfam" id="PF25917">
    <property type="entry name" value="BSH_RND"/>
    <property type="match status" value="1"/>
</dbReference>
<evidence type="ECO:0000313" key="9">
    <source>
        <dbReference type="Proteomes" id="UP000593591"/>
    </source>
</evidence>
<dbReference type="Gene3D" id="2.40.50.100">
    <property type="match status" value="1"/>
</dbReference>
<gene>
    <name evidence="7" type="ORF">DYE49_09850</name>
    <name evidence="6" type="ORF">HNP77_001753</name>
</gene>
<evidence type="ECO:0000313" key="7">
    <source>
        <dbReference type="EMBL" id="QOS40734.1"/>
    </source>
</evidence>
<dbReference type="AlphaFoldDB" id="A0A840SES1"/>
<dbReference type="Proteomes" id="UP000578697">
    <property type="component" value="Unassembled WGS sequence"/>
</dbReference>
<dbReference type="GO" id="GO:1990281">
    <property type="term" value="C:efflux pump complex"/>
    <property type="evidence" value="ECO:0007669"/>
    <property type="project" value="TreeGrafter"/>
</dbReference>
<dbReference type="RefSeq" id="WP_184652793.1">
    <property type="nucleotide sequence ID" value="NZ_JACHFR010000002.1"/>
</dbReference>
<evidence type="ECO:0000259" key="4">
    <source>
        <dbReference type="Pfam" id="PF25954"/>
    </source>
</evidence>
<dbReference type="NCBIfam" id="TIGR01730">
    <property type="entry name" value="RND_mfp"/>
    <property type="match status" value="1"/>
</dbReference>
<accession>A0A840SES1</accession>
<dbReference type="EMBL" id="JACHFR010000002">
    <property type="protein sequence ID" value="MBB5219384.1"/>
    <property type="molecule type" value="Genomic_DNA"/>
</dbReference>
<evidence type="ECO:0000313" key="8">
    <source>
        <dbReference type="Proteomes" id="UP000578697"/>
    </source>
</evidence>
<name>A0A840SES1_9SPIR</name>
<dbReference type="InterPro" id="IPR006143">
    <property type="entry name" value="RND_pump_MFP"/>
</dbReference>
<dbReference type="Proteomes" id="UP000593591">
    <property type="component" value="Chromosome"/>
</dbReference>
<evidence type="ECO:0000256" key="2">
    <source>
        <dbReference type="SAM" id="MobiDB-lite"/>
    </source>
</evidence>
<dbReference type="Pfam" id="PF25989">
    <property type="entry name" value="YknX_C"/>
    <property type="match status" value="1"/>
</dbReference>
<dbReference type="GO" id="GO:0015562">
    <property type="term" value="F:efflux transmembrane transporter activity"/>
    <property type="evidence" value="ECO:0007669"/>
    <property type="project" value="TreeGrafter"/>
</dbReference>
<evidence type="ECO:0000259" key="5">
    <source>
        <dbReference type="Pfam" id="PF25989"/>
    </source>
</evidence>
<feature type="region of interest" description="Disordered" evidence="2">
    <location>
        <begin position="303"/>
        <end position="323"/>
    </location>
</feature>
<organism evidence="6 8">
    <name type="scientific">Treponema rectale</name>
    <dbReference type="NCBI Taxonomy" id="744512"/>
    <lineage>
        <taxon>Bacteria</taxon>
        <taxon>Pseudomonadati</taxon>
        <taxon>Spirochaetota</taxon>
        <taxon>Spirochaetia</taxon>
        <taxon>Spirochaetales</taxon>
        <taxon>Treponemataceae</taxon>
        <taxon>Treponema</taxon>
    </lineage>
</organism>
<dbReference type="InterPro" id="IPR058625">
    <property type="entry name" value="MdtA-like_BSH"/>
</dbReference>